<organism evidence="1">
    <name type="scientific">marine sediment metagenome</name>
    <dbReference type="NCBI Taxonomy" id="412755"/>
    <lineage>
        <taxon>unclassified sequences</taxon>
        <taxon>metagenomes</taxon>
        <taxon>ecological metagenomes</taxon>
    </lineage>
</organism>
<proteinExistence type="predicted"/>
<gene>
    <name evidence="1" type="ORF">S01H1_34481</name>
</gene>
<dbReference type="InterPro" id="IPR015422">
    <property type="entry name" value="PyrdxlP-dep_Trfase_small"/>
</dbReference>
<name>X0UEK2_9ZZZZ</name>
<evidence type="ECO:0000313" key="1">
    <source>
        <dbReference type="EMBL" id="GAG04000.1"/>
    </source>
</evidence>
<evidence type="ECO:0008006" key="2">
    <source>
        <dbReference type="Google" id="ProtNLM"/>
    </source>
</evidence>
<dbReference type="Gene3D" id="3.90.1150.10">
    <property type="entry name" value="Aspartate Aminotransferase, domain 1"/>
    <property type="match status" value="1"/>
</dbReference>
<reference evidence="1" key="1">
    <citation type="journal article" date="2014" name="Front. Microbiol.">
        <title>High frequency of phylogenetically diverse reductive dehalogenase-homologous genes in deep subseafloor sedimentary metagenomes.</title>
        <authorList>
            <person name="Kawai M."/>
            <person name="Futagami T."/>
            <person name="Toyoda A."/>
            <person name="Takaki Y."/>
            <person name="Nishi S."/>
            <person name="Hori S."/>
            <person name="Arai W."/>
            <person name="Tsubouchi T."/>
            <person name="Morono Y."/>
            <person name="Uchiyama I."/>
            <person name="Ito T."/>
            <person name="Fujiyama A."/>
            <person name="Inagaki F."/>
            <person name="Takami H."/>
        </authorList>
    </citation>
    <scope>NUCLEOTIDE SEQUENCE</scope>
    <source>
        <strain evidence="1">Expedition CK06-06</strain>
    </source>
</reference>
<accession>X0UEK2</accession>
<dbReference type="AlphaFoldDB" id="X0UEK2"/>
<comment type="caution">
    <text evidence="1">The sequence shown here is derived from an EMBL/GenBank/DDBJ whole genome shotgun (WGS) entry which is preliminary data.</text>
</comment>
<dbReference type="InterPro" id="IPR015421">
    <property type="entry name" value="PyrdxlP-dep_Trfase_major"/>
</dbReference>
<dbReference type="InterPro" id="IPR015424">
    <property type="entry name" value="PyrdxlP-dep_Trfase"/>
</dbReference>
<dbReference type="EMBL" id="BARS01021472">
    <property type="protein sequence ID" value="GAG04000.1"/>
    <property type="molecule type" value="Genomic_DNA"/>
</dbReference>
<sequence>MEVFNPESPPERHIPHTGTWNASPLLCSAGIAACKLYQGGEPQKKARQLAHYLRERGNKVLKERDISGRLYSRTVVHLYLGPIDYEPSDDTMPPTKDTKKIMDPTMEPVHTRLCLHLLQRGIAVFTKGFYVLSAAHTMEDVDQTIDAFSDSLDAMLNEGTLGQALRVR</sequence>
<dbReference type="Gene3D" id="3.40.640.10">
    <property type="entry name" value="Type I PLP-dependent aspartate aminotransferase-like (Major domain)"/>
    <property type="match status" value="1"/>
</dbReference>
<protein>
    <recommendedName>
        <fullName evidence="2">Glutamate-1-semialdehyde 2,1-aminomutase</fullName>
    </recommendedName>
</protein>
<dbReference type="SUPFAM" id="SSF53383">
    <property type="entry name" value="PLP-dependent transferases"/>
    <property type="match status" value="1"/>
</dbReference>